<dbReference type="Proteomes" id="UP000287649">
    <property type="component" value="Unassembled WGS sequence"/>
</dbReference>
<dbReference type="InterPro" id="IPR051474">
    <property type="entry name" value="Anti-sigma-K/W_factor"/>
</dbReference>
<dbReference type="AlphaFoldDB" id="A0A432Y5G1"/>
<feature type="transmembrane region" description="Helical" evidence="1">
    <location>
        <begin position="89"/>
        <end position="111"/>
    </location>
</feature>
<keyword evidence="1" id="KW-1133">Transmembrane helix</keyword>
<accession>A0A432Y5G1</accession>
<dbReference type="PANTHER" id="PTHR37461">
    <property type="entry name" value="ANTI-SIGMA-K FACTOR RSKA"/>
    <property type="match status" value="1"/>
</dbReference>
<comment type="caution">
    <text evidence="3">The sequence shown here is derived from an EMBL/GenBank/DDBJ whole genome shotgun (WGS) entry which is preliminary data.</text>
</comment>
<dbReference type="EMBL" id="PIPX01000001">
    <property type="protein sequence ID" value="RUO56228.1"/>
    <property type="molecule type" value="Genomic_DNA"/>
</dbReference>
<keyword evidence="4" id="KW-1185">Reference proteome</keyword>
<protein>
    <recommendedName>
        <fullName evidence="2">Anti-sigma K factor RskA C-terminal domain-containing protein</fullName>
    </recommendedName>
</protein>
<dbReference type="Pfam" id="PF10099">
    <property type="entry name" value="RskA_C"/>
    <property type="match status" value="1"/>
</dbReference>
<evidence type="ECO:0000259" key="2">
    <source>
        <dbReference type="Pfam" id="PF10099"/>
    </source>
</evidence>
<evidence type="ECO:0000313" key="4">
    <source>
        <dbReference type="Proteomes" id="UP000287649"/>
    </source>
</evidence>
<dbReference type="PANTHER" id="PTHR37461:SF1">
    <property type="entry name" value="ANTI-SIGMA-K FACTOR RSKA"/>
    <property type="match status" value="1"/>
</dbReference>
<name>A0A432Y5G1_9GAMM</name>
<dbReference type="GO" id="GO:0006417">
    <property type="term" value="P:regulation of translation"/>
    <property type="evidence" value="ECO:0007669"/>
    <property type="project" value="TreeGrafter"/>
</dbReference>
<organism evidence="3 4">
    <name type="scientific">Pseudidiomarina homiensis</name>
    <dbReference type="NCBI Taxonomy" id="364198"/>
    <lineage>
        <taxon>Bacteria</taxon>
        <taxon>Pseudomonadati</taxon>
        <taxon>Pseudomonadota</taxon>
        <taxon>Gammaproteobacteria</taxon>
        <taxon>Alteromonadales</taxon>
        <taxon>Idiomarinaceae</taxon>
        <taxon>Pseudidiomarina</taxon>
    </lineage>
</organism>
<keyword evidence="1" id="KW-0812">Transmembrane</keyword>
<evidence type="ECO:0000256" key="1">
    <source>
        <dbReference type="SAM" id="Phobius"/>
    </source>
</evidence>
<dbReference type="RefSeq" id="WP_126771304.1">
    <property type="nucleotide sequence ID" value="NZ_PIPX01000001.1"/>
</dbReference>
<dbReference type="GO" id="GO:0005886">
    <property type="term" value="C:plasma membrane"/>
    <property type="evidence" value="ECO:0007669"/>
    <property type="project" value="InterPro"/>
</dbReference>
<evidence type="ECO:0000313" key="3">
    <source>
        <dbReference type="EMBL" id="RUO56228.1"/>
    </source>
</evidence>
<keyword evidence="1" id="KW-0472">Membrane</keyword>
<dbReference type="GO" id="GO:0016989">
    <property type="term" value="F:sigma factor antagonist activity"/>
    <property type="evidence" value="ECO:0007669"/>
    <property type="project" value="TreeGrafter"/>
</dbReference>
<dbReference type="OrthoDB" id="5298046at2"/>
<gene>
    <name evidence="3" type="ORF">CWI70_05615</name>
</gene>
<dbReference type="InterPro" id="IPR018764">
    <property type="entry name" value="RskA_C"/>
</dbReference>
<feature type="domain" description="Anti-sigma K factor RskA C-terminal" evidence="2">
    <location>
        <begin position="95"/>
        <end position="217"/>
    </location>
</feature>
<proteinExistence type="predicted"/>
<reference evidence="4" key="1">
    <citation type="journal article" date="2018" name="Front. Microbiol.">
        <title>Genome-Based Analysis Reveals the Taxonomy and Diversity of the Family Idiomarinaceae.</title>
        <authorList>
            <person name="Liu Y."/>
            <person name="Lai Q."/>
            <person name="Shao Z."/>
        </authorList>
    </citation>
    <scope>NUCLEOTIDE SEQUENCE [LARGE SCALE GENOMIC DNA]</scope>
    <source>
        <strain evidence="4">PO-M2</strain>
    </source>
</reference>
<sequence length="229" mass="25379">MNYQITELQHALAARFVIGSMRGSARQRFIRLQMQFPRLRDEVIFWEQHLNELTQQIPTQPAPQSAWTSIQQRLGWDAAPTTASGKTSWWAWLSSIAAAVLLVVLVQQTLLTEPTPSTDRIAVIQNESARTLWLIEQRDQQLYVSATANVDPLTNEDYQLWMLPANGEAPISLGLLPQQGQRTLTVPADLDLSQVAALAVSREPLGGSPEAIPTGPVVFTTDLLSAQKT</sequence>